<name>A0A6M2DA19_RHIMP</name>
<protein>
    <submittedName>
        <fullName evidence="2">Putative secreted protein</fullName>
    </submittedName>
</protein>
<evidence type="ECO:0000256" key="1">
    <source>
        <dbReference type="SAM" id="SignalP"/>
    </source>
</evidence>
<reference evidence="2" key="1">
    <citation type="submission" date="2019-09" db="EMBL/GenBank/DDBJ databases">
        <title>Organ-specific transcriptomic study of the physiology of the cattle tick, Rhipicephalus microplus.</title>
        <authorList>
            <person name="Tirloni L."/>
            <person name="Braz G."/>
            <person name="Gandara A.C.P."/>
            <person name="Sabadin G.A."/>
            <person name="da Silva R.M."/>
            <person name="Guizzo M.G."/>
            <person name="Machado J.A."/>
            <person name="Costa E.P."/>
            <person name="Gomes H.F."/>
            <person name="Moraes J."/>
            <person name="Mota M.B.S."/>
            <person name="Mesquita R.D."/>
            <person name="Alvarenga P.H."/>
            <person name="Alves F."/>
            <person name="Seixas A."/>
            <person name="da Fonseca R.N."/>
            <person name="Fogaca A."/>
            <person name="Logullo C."/>
            <person name="Tanaka A."/>
            <person name="Daffre S."/>
            <person name="Termignoni C."/>
            <person name="Vaz I.S.Jr."/>
            <person name="Oliveira P.L."/>
            <person name="Ribeiro J.M."/>
        </authorList>
    </citation>
    <scope>NUCLEOTIDE SEQUENCE</scope>
    <source>
        <strain evidence="2">Porto Alegre</strain>
    </source>
</reference>
<dbReference type="AlphaFoldDB" id="A0A6M2DA19"/>
<proteinExistence type="predicted"/>
<sequence length="93" mass="10217">MPLSVSLLGLGLSPLLGSSARPYIQSSTVPFMAVKIPVILKLFIIKSDDDDSLFTLPGVSKSSKRSILKKFFMEVQNMVTQQAVNRTTSKLMQ</sequence>
<feature type="chain" id="PRO_5026846825" evidence="1">
    <location>
        <begin position="21"/>
        <end position="93"/>
    </location>
</feature>
<feature type="signal peptide" evidence="1">
    <location>
        <begin position="1"/>
        <end position="20"/>
    </location>
</feature>
<evidence type="ECO:0000313" key="2">
    <source>
        <dbReference type="EMBL" id="NOV42962.1"/>
    </source>
</evidence>
<keyword evidence="1" id="KW-0732">Signal</keyword>
<accession>A0A6M2DA19</accession>
<organism evidence="2">
    <name type="scientific">Rhipicephalus microplus</name>
    <name type="common">Cattle tick</name>
    <name type="synonym">Boophilus microplus</name>
    <dbReference type="NCBI Taxonomy" id="6941"/>
    <lineage>
        <taxon>Eukaryota</taxon>
        <taxon>Metazoa</taxon>
        <taxon>Ecdysozoa</taxon>
        <taxon>Arthropoda</taxon>
        <taxon>Chelicerata</taxon>
        <taxon>Arachnida</taxon>
        <taxon>Acari</taxon>
        <taxon>Parasitiformes</taxon>
        <taxon>Ixodida</taxon>
        <taxon>Ixodoidea</taxon>
        <taxon>Ixodidae</taxon>
        <taxon>Rhipicephalinae</taxon>
        <taxon>Rhipicephalus</taxon>
        <taxon>Boophilus</taxon>
    </lineage>
</organism>
<dbReference type="EMBL" id="GHWJ01010225">
    <property type="protein sequence ID" value="NOV42962.1"/>
    <property type="molecule type" value="Transcribed_RNA"/>
</dbReference>